<dbReference type="RefSeq" id="WP_022374885.1">
    <property type="nucleotide sequence ID" value="NZ_JBBNIN010000007.1"/>
</dbReference>
<accession>A0ABV1IV19</accession>
<name>A0ABV1IV19_9FIRM</name>
<evidence type="ECO:0000313" key="9">
    <source>
        <dbReference type="EMBL" id="MEQ2710825.1"/>
    </source>
</evidence>
<dbReference type="Proteomes" id="UP001482154">
    <property type="component" value="Unassembled WGS sequence"/>
</dbReference>
<feature type="domain" description="Polysaccharide chain length determinant N-terminal" evidence="8">
    <location>
        <begin position="11"/>
        <end position="98"/>
    </location>
</feature>
<dbReference type="EMBL" id="JBBNIN010000007">
    <property type="protein sequence ID" value="MEQ2710825.1"/>
    <property type="molecule type" value="Genomic_DNA"/>
</dbReference>
<evidence type="ECO:0000256" key="4">
    <source>
        <dbReference type="ARBA" id="ARBA00022692"/>
    </source>
</evidence>
<keyword evidence="6 7" id="KW-0472">Membrane</keyword>
<reference evidence="9 10" key="1">
    <citation type="submission" date="2024-04" db="EMBL/GenBank/DDBJ databases">
        <title>Human intestinal bacterial collection.</title>
        <authorList>
            <person name="Pauvert C."/>
            <person name="Hitch T.C.A."/>
            <person name="Clavel T."/>
        </authorList>
    </citation>
    <scope>NUCLEOTIDE SEQUENCE [LARGE SCALE GENOMIC DNA]</scope>
    <source>
        <strain evidence="9 10">CLA-AA-H249</strain>
    </source>
</reference>
<proteinExistence type="inferred from homology"/>
<organism evidence="9 10">
    <name type="scientific">Anaerostipes amylophilus</name>
    <dbReference type="NCBI Taxonomy" id="2981779"/>
    <lineage>
        <taxon>Bacteria</taxon>
        <taxon>Bacillati</taxon>
        <taxon>Bacillota</taxon>
        <taxon>Clostridia</taxon>
        <taxon>Lachnospirales</taxon>
        <taxon>Lachnospiraceae</taxon>
        <taxon>Anaerostipes</taxon>
    </lineage>
</organism>
<dbReference type="Pfam" id="PF02706">
    <property type="entry name" value="Wzz"/>
    <property type="match status" value="1"/>
</dbReference>
<keyword evidence="4 7" id="KW-0812">Transmembrane</keyword>
<evidence type="ECO:0000256" key="1">
    <source>
        <dbReference type="ARBA" id="ARBA00004651"/>
    </source>
</evidence>
<evidence type="ECO:0000256" key="3">
    <source>
        <dbReference type="ARBA" id="ARBA00022475"/>
    </source>
</evidence>
<gene>
    <name evidence="9" type="ORF">AAAU51_06515</name>
</gene>
<evidence type="ECO:0000256" key="2">
    <source>
        <dbReference type="ARBA" id="ARBA00006683"/>
    </source>
</evidence>
<evidence type="ECO:0000259" key="8">
    <source>
        <dbReference type="Pfam" id="PF02706"/>
    </source>
</evidence>
<dbReference type="PANTHER" id="PTHR32309:SF13">
    <property type="entry name" value="FERRIC ENTEROBACTIN TRANSPORT PROTEIN FEPE"/>
    <property type="match status" value="1"/>
</dbReference>
<dbReference type="InterPro" id="IPR050445">
    <property type="entry name" value="Bact_polysacc_biosynth/exp"/>
</dbReference>
<evidence type="ECO:0000256" key="6">
    <source>
        <dbReference type="ARBA" id="ARBA00023136"/>
    </source>
</evidence>
<evidence type="ECO:0000313" key="10">
    <source>
        <dbReference type="Proteomes" id="UP001482154"/>
    </source>
</evidence>
<dbReference type="InterPro" id="IPR003856">
    <property type="entry name" value="LPS_length_determ_N"/>
</dbReference>
<comment type="subcellular location">
    <subcellularLocation>
        <location evidence="1">Cell membrane</location>
        <topology evidence="1">Multi-pass membrane protein</topology>
    </subcellularLocation>
</comment>
<feature type="transmembrane region" description="Helical" evidence="7">
    <location>
        <begin position="179"/>
        <end position="200"/>
    </location>
</feature>
<comment type="caution">
    <text evidence="9">The sequence shown here is derived from an EMBL/GenBank/DDBJ whole genome shotgun (WGS) entry which is preliminary data.</text>
</comment>
<evidence type="ECO:0000256" key="5">
    <source>
        <dbReference type="ARBA" id="ARBA00022989"/>
    </source>
</evidence>
<protein>
    <submittedName>
        <fullName evidence="9">Wzz/FepE/Etk N-terminal domain-containing protein</fullName>
    </submittedName>
</protein>
<keyword evidence="10" id="KW-1185">Reference proteome</keyword>
<keyword evidence="5 7" id="KW-1133">Transmembrane helix</keyword>
<comment type="similarity">
    <text evidence="2">Belongs to the CpsC/CapA family.</text>
</comment>
<sequence>MYELENDDEIEIDLRELFLALKKKIVWILLTTIVFAGAAGLITKFAMTPVYSSSAQLYVMSKSGISQLTDLTMGTQLTQDYMVIVKTRPVLEQVINDLKLDMDYKELSEKITVENPTDTRIMQITVSDNDPELAKNITQDLAEVTSKTVAEKMDVKSPTIIENAYKSEQPDSPSLKKNVAIGAILGFILMAAAIVIQYLMNDTILKEDDIEKYLGINTLAQLPLVKGTSKRTKKVKRAR</sequence>
<evidence type="ECO:0000256" key="7">
    <source>
        <dbReference type="SAM" id="Phobius"/>
    </source>
</evidence>
<dbReference type="PANTHER" id="PTHR32309">
    <property type="entry name" value="TYROSINE-PROTEIN KINASE"/>
    <property type="match status" value="1"/>
</dbReference>
<feature type="transmembrane region" description="Helical" evidence="7">
    <location>
        <begin position="25"/>
        <end position="47"/>
    </location>
</feature>
<keyword evidence="3" id="KW-1003">Cell membrane</keyword>